<feature type="active site" description="Proton donor/acceptor" evidence="2">
    <location>
        <position position="91"/>
    </location>
</feature>
<reference evidence="4 5" key="1">
    <citation type="submission" date="2018-06" db="EMBL/GenBank/DDBJ databases">
        <title>Genomic Encyclopedia of Archaeal and Bacterial Type Strains, Phase II (KMG-II): from individual species to whole genera.</title>
        <authorList>
            <person name="Goeker M."/>
        </authorList>
    </citation>
    <scope>NUCLEOTIDE SEQUENCE [LARGE SCALE GENOMIC DNA]</scope>
    <source>
        <strain evidence="4 5">ATCC BAA-1881</strain>
    </source>
</reference>
<dbReference type="InterPro" id="IPR050275">
    <property type="entry name" value="PGM_Phosphatase"/>
</dbReference>
<keyword evidence="5" id="KW-1185">Reference proteome</keyword>
<dbReference type="GO" id="GO:0009236">
    <property type="term" value="P:cobalamin biosynthetic process"/>
    <property type="evidence" value="ECO:0007669"/>
    <property type="project" value="UniProtKB-UniRule"/>
</dbReference>
<evidence type="ECO:0000256" key="1">
    <source>
        <dbReference type="NCBIfam" id="TIGR03162"/>
    </source>
</evidence>
<evidence type="ECO:0000256" key="3">
    <source>
        <dbReference type="PIRSR" id="PIRSR613078-2"/>
    </source>
</evidence>
<name>A0A326U557_THEHA</name>
<dbReference type="OrthoDB" id="9783269at2"/>
<dbReference type="SUPFAM" id="SSF53254">
    <property type="entry name" value="Phosphoglycerate mutase-like"/>
    <property type="match status" value="1"/>
</dbReference>
<feature type="binding site" evidence="3">
    <location>
        <begin position="15"/>
        <end position="22"/>
    </location>
    <ligand>
        <name>substrate</name>
    </ligand>
</feature>
<organism evidence="4 5">
    <name type="scientific">Thermosporothrix hazakensis</name>
    <dbReference type="NCBI Taxonomy" id="644383"/>
    <lineage>
        <taxon>Bacteria</taxon>
        <taxon>Bacillati</taxon>
        <taxon>Chloroflexota</taxon>
        <taxon>Ktedonobacteria</taxon>
        <taxon>Ktedonobacterales</taxon>
        <taxon>Thermosporotrichaceae</taxon>
        <taxon>Thermosporothrix</taxon>
    </lineage>
</organism>
<proteinExistence type="predicted"/>
<dbReference type="NCBIfam" id="TIGR03162">
    <property type="entry name" value="ribazole_cobC"/>
    <property type="match status" value="1"/>
</dbReference>
<dbReference type="InterPro" id="IPR029033">
    <property type="entry name" value="His_PPase_superfam"/>
</dbReference>
<dbReference type="EC" id="3.1.3.73" evidence="1"/>
<dbReference type="AlphaFoldDB" id="A0A326U557"/>
<dbReference type="EMBL" id="QKUF01000012">
    <property type="protein sequence ID" value="PZW27465.1"/>
    <property type="molecule type" value="Genomic_DNA"/>
</dbReference>
<comment type="caution">
    <text evidence="4">The sequence shown here is derived from an EMBL/GenBank/DDBJ whole genome shotgun (WGS) entry which is preliminary data.</text>
</comment>
<evidence type="ECO:0000256" key="2">
    <source>
        <dbReference type="PIRSR" id="PIRSR613078-1"/>
    </source>
</evidence>
<gene>
    <name evidence="4" type="ORF">EI42_03552</name>
</gene>
<dbReference type="InterPro" id="IPR013078">
    <property type="entry name" value="His_Pase_superF_clade-1"/>
</dbReference>
<dbReference type="Pfam" id="PF00300">
    <property type="entry name" value="His_Phos_1"/>
    <property type="match status" value="1"/>
</dbReference>
<dbReference type="GO" id="GO:0005737">
    <property type="term" value="C:cytoplasm"/>
    <property type="evidence" value="ECO:0007669"/>
    <property type="project" value="TreeGrafter"/>
</dbReference>
<protein>
    <recommendedName>
        <fullName evidence="1">Alpha-ribazole phosphatase</fullName>
        <ecNumber evidence="1">3.1.3.73</ecNumber>
    </recommendedName>
</protein>
<dbReference type="CDD" id="cd07067">
    <property type="entry name" value="HP_PGM_like"/>
    <property type="match status" value="1"/>
</dbReference>
<dbReference type="PANTHER" id="PTHR48100">
    <property type="entry name" value="BROAD-SPECIFICITY PHOSPHATASE YOR283W-RELATED"/>
    <property type="match status" value="1"/>
</dbReference>
<accession>A0A326U557</accession>
<feature type="binding site" evidence="3">
    <location>
        <position position="65"/>
    </location>
    <ligand>
        <name>substrate</name>
    </ligand>
</feature>
<sequence>MTAVEWKTKRLWLVRHGATIWNTERRYCGSSDIPLSEEGQQQALWLGQRLRSVSFSTIYYSPTRRARATAEAIASAHREPLHLHVDDRWREIDFGPWEGLTYAEITARDPDYPGFFSVPQRYVPPGAESLEAVVQRVQEGLDALVRADEASCLLVGHGGSLRLLLCLLLDMPLEQQWRFRLDPGSLSAVELFYQAETRPQATLILLNEQQKVENP</sequence>
<evidence type="ECO:0000313" key="5">
    <source>
        <dbReference type="Proteomes" id="UP000248806"/>
    </source>
</evidence>
<evidence type="ECO:0000313" key="4">
    <source>
        <dbReference type="EMBL" id="PZW27465.1"/>
    </source>
</evidence>
<dbReference type="PANTHER" id="PTHR48100:SF1">
    <property type="entry name" value="HISTIDINE PHOSPHATASE FAMILY PROTEIN-RELATED"/>
    <property type="match status" value="1"/>
</dbReference>
<dbReference type="Proteomes" id="UP000248806">
    <property type="component" value="Unassembled WGS sequence"/>
</dbReference>
<feature type="active site" description="Tele-phosphohistidine intermediate" evidence="2">
    <location>
        <position position="16"/>
    </location>
</feature>
<dbReference type="InterPro" id="IPR017578">
    <property type="entry name" value="Ribazole_CobC"/>
</dbReference>
<dbReference type="RefSeq" id="WP_111323911.1">
    <property type="nucleotide sequence ID" value="NZ_BIFX01000001.1"/>
</dbReference>
<dbReference type="Gene3D" id="3.40.50.1240">
    <property type="entry name" value="Phosphoglycerate mutase-like"/>
    <property type="match status" value="1"/>
</dbReference>
<dbReference type="GO" id="GO:0043755">
    <property type="term" value="F:alpha-ribazole phosphatase activity"/>
    <property type="evidence" value="ECO:0007669"/>
    <property type="project" value="UniProtKB-UniRule"/>
</dbReference>
<dbReference type="SMART" id="SM00855">
    <property type="entry name" value="PGAM"/>
    <property type="match status" value="1"/>
</dbReference>